<comment type="caution">
    <text evidence="6">The sequence shown here is derived from an EMBL/GenBank/DDBJ whole genome shotgun (WGS) entry which is preliminary data.</text>
</comment>
<dbReference type="EMBL" id="JBHSWD010000001">
    <property type="protein sequence ID" value="MFC6590921.1"/>
    <property type="molecule type" value="Genomic_DNA"/>
</dbReference>
<dbReference type="InterPro" id="IPR012328">
    <property type="entry name" value="Chalcone/stilbene_synt_C"/>
</dbReference>
<gene>
    <name evidence="6" type="ORF">ACFP81_01990</name>
</gene>
<dbReference type="Gene3D" id="3.40.47.10">
    <property type="match status" value="2"/>
</dbReference>
<keyword evidence="3" id="KW-0012">Acyltransferase</keyword>
<evidence type="ECO:0000313" key="7">
    <source>
        <dbReference type="Proteomes" id="UP001596297"/>
    </source>
</evidence>
<dbReference type="InterPro" id="IPR016039">
    <property type="entry name" value="Thiolase-like"/>
</dbReference>
<evidence type="ECO:0000256" key="1">
    <source>
        <dbReference type="ARBA" id="ARBA00005531"/>
    </source>
</evidence>
<evidence type="ECO:0000259" key="4">
    <source>
        <dbReference type="Pfam" id="PF00195"/>
    </source>
</evidence>
<accession>A0ABW1Y9L0</accession>
<dbReference type="RefSeq" id="WP_380081928.1">
    <property type="nucleotide sequence ID" value="NZ_JBHSWD010000001.1"/>
</dbReference>
<dbReference type="SUPFAM" id="SSF53901">
    <property type="entry name" value="Thiolase-like"/>
    <property type="match status" value="1"/>
</dbReference>
<dbReference type="InterPro" id="IPR001099">
    <property type="entry name" value="Chalcone/stilbene_synt_N"/>
</dbReference>
<dbReference type="Pfam" id="PF00195">
    <property type="entry name" value="Chal_sti_synt_N"/>
    <property type="match status" value="1"/>
</dbReference>
<reference evidence="7" key="1">
    <citation type="journal article" date="2019" name="Int. J. Syst. Evol. Microbiol.">
        <title>The Global Catalogue of Microorganisms (GCM) 10K type strain sequencing project: providing services to taxonomists for standard genome sequencing and annotation.</title>
        <authorList>
            <consortium name="The Broad Institute Genomics Platform"/>
            <consortium name="The Broad Institute Genome Sequencing Center for Infectious Disease"/>
            <person name="Wu L."/>
            <person name="Ma J."/>
        </authorList>
    </citation>
    <scope>NUCLEOTIDE SEQUENCE [LARGE SCALE GENOMIC DNA]</scope>
    <source>
        <strain evidence="7">CGMCC 1.15772</strain>
    </source>
</reference>
<evidence type="ECO:0000313" key="6">
    <source>
        <dbReference type="EMBL" id="MFC6590921.1"/>
    </source>
</evidence>
<keyword evidence="7" id="KW-1185">Reference proteome</keyword>
<proteinExistence type="inferred from homology"/>
<dbReference type="CDD" id="cd00831">
    <property type="entry name" value="CHS_like"/>
    <property type="match status" value="1"/>
</dbReference>
<dbReference type="PIRSF" id="PIRSF000451">
    <property type="entry name" value="PKS_III"/>
    <property type="match status" value="1"/>
</dbReference>
<dbReference type="Pfam" id="PF02797">
    <property type="entry name" value="Chal_sti_synt_C"/>
    <property type="match status" value="1"/>
</dbReference>
<keyword evidence="2" id="KW-0808">Transferase</keyword>
<dbReference type="PANTHER" id="PTHR11877">
    <property type="entry name" value="HYDROXYMETHYLGLUTARYL-COA SYNTHASE"/>
    <property type="match status" value="1"/>
</dbReference>
<dbReference type="PANTHER" id="PTHR11877:SF99">
    <property type="entry name" value="1,3,6,8-TETRAHYDROXYNAPHTHALENE SYNTHASE"/>
    <property type="match status" value="1"/>
</dbReference>
<dbReference type="InterPro" id="IPR011141">
    <property type="entry name" value="Polyketide_synthase_type-III"/>
</dbReference>
<feature type="domain" description="Chalcone/stilbene synthase C-terminal" evidence="5">
    <location>
        <begin position="217"/>
        <end position="324"/>
    </location>
</feature>
<evidence type="ECO:0000256" key="2">
    <source>
        <dbReference type="ARBA" id="ARBA00022679"/>
    </source>
</evidence>
<evidence type="ECO:0000256" key="3">
    <source>
        <dbReference type="ARBA" id="ARBA00023315"/>
    </source>
</evidence>
<name>A0ABW1Y9L0_9DEIO</name>
<comment type="similarity">
    <text evidence="1">Belongs to the thiolase-like superfamily. Chalcone/stilbene synthases family.</text>
</comment>
<evidence type="ECO:0000259" key="5">
    <source>
        <dbReference type="Pfam" id="PF02797"/>
    </source>
</evidence>
<organism evidence="6 7">
    <name type="scientific">Deinococcus lacus</name>
    <dbReference type="NCBI Taxonomy" id="392561"/>
    <lineage>
        <taxon>Bacteria</taxon>
        <taxon>Thermotogati</taxon>
        <taxon>Deinococcota</taxon>
        <taxon>Deinococci</taxon>
        <taxon>Deinococcales</taxon>
        <taxon>Deinococcaceae</taxon>
        <taxon>Deinococcus</taxon>
    </lineage>
</organism>
<feature type="domain" description="Chalcone/stilbene synthase N-terminal" evidence="4">
    <location>
        <begin position="79"/>
        <end position="205"/>
    </location>
</feature>
<protein>
    <submittedName>
        <fullName evidence="6">Type III polyketide synthase</fullName>
    </submittedName>
</protein>
<sequence length="349" mass="36807">MPSFSPVSLLSLQTAVPDYAVTQPELQAAAQVLFPRLAARASLLETFTNAQIDRRFLAQPLDWYLQPRSFAEKNQAFLEVGRRLTAQAAGQALEVAGVGPQEVSAVVMVNTTGISTPSLEVALMGRLGLNPHAVRAPLWGLGCAGGVAGLARAADLVRAGHRRVLFVAAELCSLTFLGTDESSSNFVGTALFADGAAAAVLGPGPVPGHLTLLGQQSTLFPSTEDIMGWEVLDQGLKVRFSRDIPTLVRREMAGSTAAALAQLGWTLGDIGAHAVHPGGAKVLNAYEEALALPPEALDISRQILREYGNMSSVTVLFVLAELLRRGHSGRVLMSALGPGFSAEHLLAEF</sequence>
<dbReference type="Proteomes" id="UP001596297">
    <property type="component" value="Unassembled WGS sequence"/>
</dbReference>